<accession>A0A6I6UEU1</accession>
<organism evidence="2 3">
    <name type="scientific">Rossellomorea vietnamensis</name>
    <dbReference type="NCBI Taxonomy" id="218284"/>
    <lineage>
        <taxon>Bacteria</taxon>
        <taxon>Bacillati</taxon>
        <taxon>Bacillota</taxon>
        <taxon>Bacilli</taxon>
        <taxon>Bacillales</taxon>
        <taxon>Bacillaceae</taxon>
        <taxon>Rossellomorea</taxon>
    </lineage>
</organism>
<name>A0A6I6UEU1_9BACI</name>
<dbReference type="AlphaFoldDB" id="A0A6I6UEU1"/>
<protein>
    <submittedName>
        <fullName evidence="2">Uncharacterized protein</fullName>
    </submittedName>
</protein>
<feature type="coiled-coil region" evidence="1">
    <location>
        <begin position="34"/>
        <end position="61"/>
    </location>
</feature>
<evidence type="ECO:0000313" key="3">
    <source>
        <dbReference type="Proteomes" id="UP000465062"/>
    </source>
</evidence>
<reference evidence="2 3" key="1">
    <citation type="submission" date="2019-06" db="EMBL/GenBank/DDBJ databases">
        <title>An operon consisting of a P-type ATPase gene and a transcriptional regular gene given the different cadmium resistance in Bacillus vietamensis 151-6 and Bacillus marisflavi 151-25.</title>
        <authorList>
            <person name="Yu X."/>
        </authorList>
    </citation>
    <scope>NUCLEOTIDE SEQUENCE [LARGE SCALE GENOMIC DNA]</scope>
    <source>
        <strain evidence="2 3">151-6</strain>
    </source>
</reference>
<dbReference type="Proteomes" id="UP000465062">
    <property type="component" value="Chromosome"/>
</dbReference>
<keyword evidence="1" id="KW-0175">Coiled coil</keyword>
<evidence type="ECO:0000313" key="2">
    <source>
        <dbReference type="EMBL" id="QHE60478.1"/>
    </source>
</evidence>
<dbReference type="RefSeq" id="WP_159361445.1">
    <property type="nucleotide sequence ID" value="NZ_CP047394.1"/>
</dbReference>
<proteinExistence type="predicted"/>
<dbReference type="KEGG" id="bvq:FHE72_05040"/>
<dbReference type="EMBL" id="CP047394">
    <property type="protein sequence ID" value="QHE60478.1"/>
    <property type="molecule type" value="Genomic_DNA"/>
</dbReference>
<sequence>MFQYRPPGNHVVYPPDPRCPPYHRQYTGGYDTHVHMIEAHYSQLNRKVQRLLERVEHIERYLGIKP</sequence>
<gene>
    <name evidence="2" type="ORF">FHE72_05040</name>
</gene>
<evidence type="ECO:0000256" key="1">
    <source>
        <dbReference type="SAM" id="Coils"/>
    </source>
</evidence>